<comment type="caution">
    <text evidence="3">The sequence shown here is derived from an EMBL/GenBank/DDBJ whole genome shotgun (WGS) entry which is preliminary data.</text>
</comment>
<dbReference type="Pfam" id="PF02371">
    <property type="entry name" value="Transposase_20"/>
    <property type="match status" value="1"/>
</dbReference>
<reference evidence="3 4" key="1">
    <citation type="journal article" date="2015" name="Genome Announc.">
        <title>Expanding the biotechnology potential of lactobacilli through comparative genomics of 213 strains and associated genera.</title>
        <authorList>
            <person name="Sun Z."/>
            <person name="Harris H.M."/>
            <person name="McCann A."/>
            <person name="Guo C."/>
            <person name="Argimon S."/>
            <person name="Zhang W."/>
            <person name="Yang X."/>
            <person name="Jeffery I.B."/>
            <person name="Cooney J.C."/>
            <person name="Kagawa T.F."/>
            <person name="Liu W."/>
            <person name="Song Y."/>
            <person name="Salvetti E."/>
            <person name="Wrobel A."/>
            <person name="Rasinkangas P."/>
            <person name="Parkhill J."/>
            <person name="Rea M.C."/>
            <person name="O'Sullivan O."/>
            <person name="Ritari J."/>
            <person name="Douillard F.P."/>
            <person name="Paul Ross R."/>
            <person name="Yang R."/>
            <person name="Briner A.E."/>
            <person name="Felis G.E."/>
            <person name="de Vos W.M."/>
            <person name="Barrangou R."/>
            <person name="Klaenhammer T.R."/>
            <person name="Caufield P.W."/>
            <person name="Cui Y."/>
            <person name="Zhang H."/>
            <person name="O'Toole P.W."/>
        </authorList>
    </citation>
    <scope>NUCLEOTIDE SEQUENCE [LARGE SCALE GENOMIC DNA]</scope>
    <source>
        <strain evidence="3 4">DSM 20634</strain>
    </source>
</reference>
<dbReference type="Proteomes" id="UP000051733">
    <property type="component" value="Unassembled WGS sequence"/>
</dbReference>
<dbReference type="GO" id="GO:0004803">
    <property type="term" value="F:transposase activity"/>
    <property type="evidence" value="ECO:0007669"/>
    <property type="project" value="InterPro"/>
</dbReference>
<dbReference type="InterPro" id="IPR002525">
    <property type="entry name" value="Transp_IS110-like_N"/>
</dbReference>
<dbReference type="InterPro" id="IPR003346">
    <property type="entry name" value="Transposase_20"/>
</dbReference>
<gene>
    <name evidence="3" type="ORF">FC26_GL000567</name>
</gene>
<dbReference type="NCBIfam" id="NF033542">
    <property type="entry name" value="transpos_IS110"/>
    <property type="match status" value="1"/>
</dbReference>
<dbReference type="STRING" id="1423813.FC26_GL000567"/>
<feature type="domain" description="Transposase IS110-like N-terminal" evidence="1">
    <location>
        <begin position="23"/>
        <end position="172"/>
    </location>
</feature>
<evidence type="ECO:0000313" key="4">
    <source>
        <dbReference type="Proteomes" id="UP000051733"/>
    </source>
</evidence>
<proteinExistence type="predicted"/>
<dbReference type="GO" id="GO:0003677">
    <property type="term" value="F:DNA binding"/>
    <property type="evidence" value="ECO:0007669"/>
    <property type="project" value="InterPro"/>
</dbReference>
<dbReference type="Pfam" id="PF01548">
    <property type="entry name" value="DEDD_Tnp_IS110"/>
    <property type="match status" value="1"/>
</dbReference>
<sequence>MLNVMSNNFKFFKGSDILSDVIALDVSKNHSYVVWYRNKQCMDEFDCLHNQVGFKHLKAVTDSADNPAVYFEATGVYSRPVVRFCQDNHLPYTQLNPLELHLRSENLRRVKTDQLDAHKIARSVTENNYRQTEIWSRDYRQLRELTRFCDQITNDIKLAQGKLYTALEQTFPEEEQLFKNKISKLALNVILLFPHPDSVHGLSRTKLKNKLMSQTDKRLSKTKGLKYAEKLITFAQISYPASDINSIQVQEVRYYCRQLIDLIKQKEILIDQMRMLSDPLPAYQIFISMPGIGPLSASQLLGELGDITRFDDANQLNAYIGIDLNRYQSGQYQRQDHINKRGNPHARALVYLIVRNMIRQQASAPNHIVDYYYRLKKRPIPKRDKVAIVACMNRTLKCLYAMTMAGTKYVYAYTDSKSNNVQE</sequence>
<evidence type="ECO:0000313" key="3">
    <source>
        <dbReference type="EMBL" id="KRM60479.1"/>
    </source>
</evidence>
<dbReference type="PANTHER" id="PTHR33055">
    <property type="entry name" value="TRANSPOSASE FOR INSERTION SEQUENCE ELEMENT IS1111A"/>
    <property type="match status" value="1"/>
</dbReference>
<protein>
    <submittedName>
        <fullName evidence="3">Transposase IS116 IS110 IS902 family protein</fullName>
    </submittedName>
</protein>
<evidence type="ECO:0000259" key="2">
    <source>
        <dbReference type="Pfam" id="PF02371"/>
    </source>
</evidence>
<evidence type="ECO:0000259" key="1">
    <source>
        <dbReference type="Pfam" id="PF01548"/>
    </source>
</evidence>
<dbReference type="InterPro" id="IPR047650">
    <property type="entry name" value="Transpos_IS110"/>
</dbReference>
<feature type="domain" description="Transposase IS116/IS110/IS902 C-terminal" evidence="2">
    <location>
        <begin position="284"/>
        <end position="362"/>
    </location>
</feature>
<dbReference type="GO" id="GO:0006313">
    <property type="term" value="P:DNA transposition"/>
    <property type="evidence" value="ECO:0007669"/>
    <property type="project" value="InterPro"/>
</dbReference>
<dbReference type="AlphaFoldDB" id="A0A0R2A1F0"/>
<keyword evidence="4" id="KW-1185">Reference proteome</keyword>
<dbReference type="EMBL" id="AYYY01000063">
    <property type="protein sequence ID" value="KRM60479.1"/>
    <property type="molecule type" value="Genomic_DNA"/>
</dbReference>
<dbReference type="PANTHER" id="PTHR33055:SF17">
    <property type="entry name" value="THIRD ORF IN TRANSPOSON ISC1491"/>
    <property type="match status" value="1"/>
</dbReference>
<name>A0A0R2A1F0_9LACO</name>
<dbReference type="PATRIC" id="fig|1423813.3.peg.578"/>
<organism evidence="3 4">
    <name type="scientific">Paucilactobacillus vaccinostercus DSM 20634</name>
    <dbReference type="NCBI Taxonomy" id="1423813"/>
    <lineage>
        <taxon>Bacteria</taxon>
        <taxon>Bacillati</taxon>
        <taxon>Bacillota</taxon>
        <taxon>Bacilli</taxon>
        <taxon>Lactobacillales</taxon>
        <taxon>Lactobacillaceae</taxon>
        <taxon>Paucilactobacillus</taxon>
    </lineage>
</organism>
<accession>A0A0R2A1F0</accession>